<gene>
    <name evidence="2" type="primary">tnpA</name>
    <name evidence="2" type="ORF">H3Z82_00545</name>
</gene>
<dbReference type="InterPro" id="IPR036515">
    <property type="entry name" value="Transposase_17_sf"/>
</dbReference>
<dbReference type="InterPro" id="IPR002686">
    <property type="entry name" value="Transposase_17"/>
</dbReference>
<protein>
    <submittedName>
        <fullName evidence="2">IS200/IS605 family transposase</fullName>
    </submittedName>
</protein>
<dbReference type="AlphaFoldDB" id="A0A7W2M1W7"/>
<dbReference type="GO" id="GO:0006313">
    <property type="term" value="P:DNA transposition"/>
    <property type="evidence" value="ECO:0007669"/>
    <property type="project" value="InterPro"/>
</dbReference>
<dbReference type="GO" id="GO:0004803">
    <property type="term" value="F:transposase activity"/>
    <property type="evidence" value="ECO:0007669"/>
    <property type="project" value="InterPro"/>
</dbReference>
<keyword evidence="3" id="KW-1185">Reference proteome</keyword>
<dbReference type="Pfam" id="PF01797">
    <property type="entry name" value="Y1_Tnp"/>
    <property type="match status" value="1"/>
</dbReference>
<dbReference type="Proteomes" id="UP000541857">
    <property type="component" value="Unassembled WGS sequence"/>
</dbReference>
<dbReference type="NCBIfam" id="NF033573">
    <property type="entry name" value="transpos_IS200"/>
    <property type="match status" value="1"/>
</dbReference>
<reference evidence="2 3" key="1">
    <citation type="submission" date="2020-07" db="EMBL/GenBank/DDBJ databases">
        <title>Bacterium isolated from marine sediment.</title>
        <authorList>
            <person name="Shang D."/>
        </authorList>
    </citation>
    <scope>NUCLEOTIDE SEQUENCE [LARGE SCALE GENOMIC DNA]</scope>
    <source>
        <strain evidence="2 3">F6074</strain>
    </source>
</reference>
<organism evidence="2 3">
    <name type="scientific">Gelidibacter maritimus</name>
    <dbReference type="NCBI Taxonomy" id="2761487"/>
    <lineage>
        <taxon>Bacteria</taxon>
        <taxon>Pseudomonadati</taxon>
        <taxon>Bacteroidota</taxon>
        <taxon>Flavobacteriia</taxon>
        <taxon>Flavobacteriales</taxon>
        <taxon>Flavobacteriaceae</taxon>
        <taxon>Gelidibacter</taxon>
    </lineage>
</organism>
<dbReference type="SUPFAM" id="SSF143422">
    <property type="entry name" value="Transposase IS200-like"/>
    <property type="match status" value="1"/>
</dbReference>
<dbReference type="PANTHER" id="PTHR33360:SF2">
    <property type="entry name" value="TRANSPOSASE FOR INSERTION SEQUENCE ELEMENT IS200"/>
    <property type="match status" value="1"/>
</dbReference>
<dbReference type="RefSeq" id="WP_182201926.1">
    <property type="nucleotide sequence ID" value="NZ_JACGLT010000001.1"/>
</dbReference>
<evidence type="ECO:0000313" key="2">
    <source>
        <dbReference type="EMBL" id="MBA6151207.1"/>
    </source>
</evidence>
<sequence length="150" mass="17553">MSQSLVKNYLHIVFSTKYRQKLIDESIEDELYKYLGGTCNNLGCPAIKVGGYQDHVHILCLLSKNITLATLMSKLKANSSKWIKTKGDAYRQFYWQNGYGAFSLKASEVDVVIQYIANQKEHHRSKTFQDEYRAFLESNQMEYDDRYIWD</sequence>
<feature type="domain" description="Transposase IS200-like" evidence="1">
    <location>
        <begin position="6"/>
        <end position="119"/>
    </location>
</feature>
<evidence type="ECO:0000259" key="1">
    <source>
        <dbReference type="SMART" id="SM01321"/>
    </source>
</evidence>
<dbReference type="Gene3D" id="3.30.70.1290">
    <property type="entry name" value="Transposase IS200-like"/>
    <property type="match status" value="1"/>
</dbReference>
<dbReference type="PANTHER" id="PTHR33360">
    <property type="entry name" value="TRANSPOSASE FOR INSERTION SEQUENCE ELEMENT IS200"/>
    <property type="match status" value="1"/>
</dbReference>
<dbReference type="SMART" id="SM01321">
    <property type="entry name" value="Y1_Tnp"/>
    <property type="match status" value="1"/>
</dbReference>
<evidence type="ECO:0000313" key="3">
    <source>
        <dbReference type="Proteomes" id="UP000541857"/>
    </source>
</evidence>
<proteinExistence type="predicted"/>
<dbReference type="EMBL" id="JACGLT010000001">
    <property type="protein sequence ID" value="MBA6151207.1"/>
    <property type="molecule type" value="Genomic_DNA"/>
</dbReference>
<name>A0A7W2M1W7_9FLAO</name>
<dbReference type="GO" id="GO:0003677">
    <property type="term" value="F:DNA binding"/>
    <property type="evidence" value="ECO:0007669"/>
    <property type="project" value="InterPro"/>
</dbReference>
<comment type="caution">
    <text evidence="2">The sequence shown here is derived from an EMBL/GenBank/DDBJ whole genome shotgun (WGS) entry which is preliminary data.</text>
</comment>
<accession>A0A7W2M1W7</accession>